<accession>A0A1J9QJB5</accession>
<sequence length="141" mass="16147">MADSNTPILTLDNWKIWSDHWILRLSSKKKYIDFHERIVASISLGAAGCFKADDPLRVKWKKLKEQGSSNQDEAIFAALGSLLMIKFEKNDTTMTFITRFRSSFVFFNNLSPGKLDDKTAIRIICKAIPEESHSWHALKGR</sequence>
<reference evidence="1 2" key="1">
    <citation type="submission" date="2015-08" db="EMBL/GenBank/DDBJ databases">
        <title>Emmonsia species relationships and genome sequence.</title>
        <authorList>
            <person name="Cuomo C.A."/>
            <person name="Schwartz I.S."/>
            <person name="Kenyon C."/>
            <person name="De Hoog G.S."/>
            <person name="Govender N.P."/>
            <person name="Botha A."/>
            <person name="Moreno L."/>
            <person name="De Vries M."/>
            <person name="Munoz J.F."/>
            <person name="Stielow J.B."/>
        </authorList>
    </citation>
    <scope>NUCLEOTIDE SEQUENCE [LARGE SCALE GENOMIC DNA]</scope>
    <source>
        <strain evidence="1 2">EI222</strain>
    </source>
</reference>
<comment type="caution">
    <text evidence="1">The sequence shown here is derived from an EMBL/GenBank/DDBJ whole genome shotgun (WGS) entry which is preliminary data.</text>
</comment>
<dbReference type="Proteomes" id="UP000242791">
    <property type="component" value="Unassembled WGS sequence"/>
</dbReference>
<proteinExistence type="predicted"/>
<name>A0A1J9QJB5_9EURO</name>
<protein>
    <submittedName>
        <fullName evidence="1">Uncharacterized protein</fullName>
    </submittedName>
</protein>
<dbReference type="EMBL" id="LGTZ01000028">
    <property type="protein sequence ID" value="OJD28178.1"/>
    <property type="molecule type" value="Genomic_DNA"/>
</dbReference>
<evidence type="ECO:0000313" key="1">
    <source>
        <dbReference type="EMBL" id="OJD28178.1"/>
    </source>
</evidence>
<gene>
    <name evidence="1" type="ORF">ACJ73_00415</name>
</gene>
<keyword evidence="2" id="KW-1185">Reference proteome</keyword>
<organism evidence="1 2">
    <name type="scientific">Blastomyces percursus</name>
    <dbReference type="NCBI Taxonomy" id="1658174"/>
    <lineage>
        <taxon>Eukaryota</taxon>
        <taxon>Fungi</taxon>
        <taxon>Dikarya</taxon>
        <taxon>Ascomycota</taxon>
        <taxon>Pezizomycotina</taxon>
        <taxon>Eurotiomycetes</taxon>
        <taxon>Eurotiomycetidae</taxon>
        <taxon>Onygenales</taxon>
        <taxon>Ajellomycetaceae</taxon>
        <taxon>Blastomyces</taxon>
    </lineage>
</organism>
<evidence type="ECO:0000313" key="2">
    <source>
        <dbReference type="Proteomes" id="UP000242791"/>
    </source>
</evidence>
<dbReference type="AlphaFoldDB" id="A0A1J9QJB5"/>
<dbReference type="VEuPathDB" id="FungiDB:ACJ73_00415"/>